<dbReference type="PANTHER" id="PTHR46300:SF7">
    <property type="entry name" value="P450, PUTATIVE (EUROFUNG)-RELATED"/>
    <property type="match status" value="1"/>
</dbReference>
<evidence type="ECO:0000256" key="2">
    <source>
        <dbReference type="ARBA" id="ARBA00005179"/>
    </source>
</evidence>
<evidence type="ECO:0000256" key="4">
    <source>
        <dbReference type="ARBA" id="ARBA00022617"/>
    </source>
</evidence>
<dbReference type="PRINTS" id="PR00463">
    <property type="entry name" value="EP450I"/>
</dbReference>
<keyword evidence="8" id="KW-0503">Monooxygenase</keyword>
<comment type="cofactor">
    <cofactor evidence="1 9">
        <name>heme</name>
        <dbReference type="ChEBI" id="CHEBI:30413"/>
    </cofactor>
</comment>
<keyword evidence="11" id="KW-0472">Membrane</keyword>
<organism evidence="12 13">
    <name type="scientific">Bondarzewia mesenterica</name>
    <dbReference type="NCBI Taxonomy" id="1095465"/>
    <lineage>
        <taxon>Eukaryota</taxon>
        <taxon>Fungi</taxon>
        <taxon>Dikarya</taxon>
        <taxon>Basidiomycota</taxon>
        <taxon>Agaricomycotina</taxon>
        <taxon>Agaricomycetes</taxon>
        <taxon>Russulales</taxon>
        <taxon>Bondarzewiaceae</taxon>
        <taxon>Bondarzewia</taxon>
    </lineage>
</organism>
<dbReference type="PRINTS" id="PR00385">
    <property type="entry name" value="P450"/>
</dbReference>
<keyword evidence="7 9" id="KW-0408">Iron</keyword>
<dbReference type="Gene3D" id="1.10.630.10">
    <property type="entry name" value="Cytochrome P450"/>
    <property type="match status" value="1"/>
</dbReference>
<feature type="region of interest" description="Disordered" evidence="10">
    <location>
        <begin position="30"/>
        <end position="69"/>
    </location>
</feature>
<dbReference type="PANTHER" id="PTHR46300">
    <property type="entry name" value="P450, PUTATIVE (EUROFUNG)-RELATED-RELATED"/>
    <property type="match status" value="1"/>
</dbReference>
<feature type="compositionally biased region" description="Low complexity" evidence="10">
    <location>
        <begin position="41"/>
        <end position="59"/>
    </location>
</feature>
<evidence type="ECO:0000256" key="6">
    <source>
        <dbReference type="ARBA" id="ARBA00023002"/>
    </source>
</evidence>
<dbReference type="InterPro" id="IPR036396">
    <property type="entry name" value="Cyt_P450_sf"/>
</dbReference>
<dbReference type="Proteomes" id="UP000310158">
    <property type="component" value="Unassembled WGS sequence"/>
</dbReference>
<evidence type="ECO:0000256" key="7">
    <source>
        <dbReference type="ARBA" id="ARBA00023004"/>
    </source>
</evidence>
<comment type="similarity">
    <text evidence="3">Belongs to the cytochrome P450 family.</text>
</comment>
<evidence type="ECO:0000256" key="3">
    <source>
        <dbReference type="ARBA" id="ARBA00010617"/>
    </source>
</evidence>
<evidence type="ECO:0000313" key="12">
    <source>
        <dbReference type="EMBL" id="THH17276.1"/>
    </source>
</evidence>
<comment type="pathway">
    <text evidence="2">Secondary metabolite biosynthesis.</text>
</comment>
<evidence type="ECO:0000256" key="1">
    <source>
        <dbReference type="ARBA" id="ARBA00001971"/>
    </source>
</evidence>
<keyword evidence="4 9" id="KW-0349">Heme</keyword>
<dbReference type="InterPro" id="IPR001128">
    <property type="entry name" value="Cyt_P450"/>
</dbReference>
<dbReference type="InterPro" id="IPR002401">
    <property type="entry name" value="Cyt_P450_E_grp-I"/>
</dbReference>
<dbReference type="EMBL" id="SGPL01000118">
    <property type="protein sequence ID" value="THH17276.1"/>
    <property type="molecule type" value="Genomic_DNA"/>
</dbReference>
<dbReference type="GO" id="GO:0004497">
    <property type="term" value="F:monooxygenase activity"/>
    <property type="evidence" value="ECO:0007669"/>
    <property type="project" value="UniProtKB-KW"/>
</dbReference>
<feature type="transmembrane region" description="Helical" evidence="11">
    <location>
        <begin position="165"/>
        <end position="187"/>
    </location>
</feature>
<evidence type="ECO:0000313" key="13">
    <source>
        <dbReference type="Proteomes" id="UP000310158"/>
    </source>
</evidence>
<protein>
    <recommendedName>
        <fullName evidence="14">Cytochrome P450</fullName>
    </recommendedName>
</protein>
<keyword evidence="11" id="KW-0812">Transmembrane</keyword>
<keyword evidence="13" id="KW-1185">Reference proteome</keyword>
<proteinExistence type="inferred from homology"/>
<keyword evidence="5 9" id="KW-0479">Metal-binding</keyword>
<dbReference type="GO" id="GO:0016705">
    <property type="term" value="F:oxidoreductase activity, acting on paired donors, with incorporation or reduction of molecular oxygen"/>
    <property type="evidence" value="ECO:0007669"/>
    <property type="project" value="InterPro"/>
</dbReference>
<evidence type="ECO:0000256" key="10">
    <source>
        <dbReference type="SAM" id="MobiDB-lite"/>
    </source>
</evidence>
<dbReference type="InterPro" id="IPR017972">
    <property type="entry name" value="Cyt_P450_CS"/>
</dbReference>
<evidence type="ECO:0000256" key="9">
    <source>
        <dbReference type="PIRSR" id="PIRSR602401-1"/>
    </source>
</evidence>
<gene>
    <name evidence="12" type="ORF">EW146_g3521</name>
</gene>
<dbReference type="OrthoDB" id="2789670at2759"/>
<dbReference type="GO" id="GO:0020037">
    <property type="term" value="F:heme binding"/>
    <property type="evidence" value="ECO:0007669"/>
    <property type="project" value="InterPro"/>
</dbReference>
<dbReference type="PROSITE" id="PS00086">
    <property type="entry name" value="CYTOCHROME_P450"/>
    <property type="match status" value="1"/>
</dbReference>
<comment type="caution">
    <text evidence="12">The sequence shown here is derived from an EMBL/GenBank/DDBJ whole genome shotgun (WGS) entry which is preliminary data.</text>
</comment>
<dbReference type="AlphaFoldDB" id="A0A4S4LXB7"/>
<dbReference type="GO" id="GO:0005506">
    <property type="term" value="F:iron ion binding"/>
    <property type="evidence" value="ECO:0007669"/>
    <property type="project" value="InterPro"/>
</dbReference>
<dbReference type="InterPro" id="IPR050364">
    <property type="entry name" value="Cytochrome_P450_fung"/>
</dbReference>
<evidence type="ECO:0008006" key="14">
    <source>
        <dbReference type="Google" id="ProtNLM"/>
    </source>
</evidence>
<evidence type="ECO:0000256" key="5">
    <source>
        <dbReference type="ARBA" id="ARBA00022723"/>
    </source>
</evidence>
<evidence type="ECO:0000256" key="8">
    <source>
        <dbReference type="ARBA" id="ARBA00023033"/>
    </source>
</evidence>
<keyword evidence="6" id="KW-0560">Oxidoreductase</keyword>
<dbReference type="Pfam" id="PF00067">
    <property type="entry name" value="p450"/>
    <property type="match status" value="1"/>
</dbReference>
<evidence type="ECO:0000256" key="11">
    <source>
        <dbReference type="SAM" id="Phobius"/>
    </source>
</evidence>
<sequence>MLAVVTVGLGSAIRRTGLICLAIGRTPTLSETSGGKPGTKPSDGSSPPSAVSSSDCSASTKARTGHRTPSYTSFAKGGYSHVHQISSDEQCRSLVQLGTRIYFDSPLYAMPDGNVVRSHDVNDYDTPVVWKKVYKVTSVPLLCSPQQCRLLPLSSEVGRMLDVDFLNLGLPTVAAVAVLSIALLGILTRRARRPPLPPGPKSSWFGLGQPVMPKLHPWRTYAKWRNLYGDIIYMRAFGKSVMVLNSTKVADDLLDKRGAIYSSRPATVMLNDVAGWKWALGGIPYGDSWRKHRGLFLKHFHARASPRYEPIQIREATRSSATCFGAPRTITITHADSFCMCRGAAALVMKISYGHDVAEEGDIFVTLAESAMASVLKAGIFGTYLVDYFPILKYVPQWFPGAEFKRQGKEWSKYTQAMLDEPYKVVKAQMASGTAEPSLMAIELENLNDSKEVDITLIKNVAAVSYAAGADTTVAALMSFFLNMLLHPEVQHKAQEEVDRVVGPDRLPEFSDRDQLPYVGNVVWECLRWNPVTPLGLPRATMQDDVYDGYWIPRGTTILPNIWAMFHDEAKYPDAFAFRPERFEDQKKNTELGINDLPHIVFGFGRRVCPGRWLALDNLWINIASLLSVYNISKPKDTNGTIIEPEVDFVSSLVKCVILLKCVAVVVDVTIVDDLPYTHSHPKSFKCSLIPRSETALALIKQTENEQGMTK</sequence>
<reference evidence="12 13" key="1">
    <citation type="submission" date="2019-02" db="EMBL/GenBank/DDBJ databases">
        <title>Genome sequencing of the rare red list fungi Bondarzewia mesenterica.</title>
        <authorList>
            <person name="Buettner E."/>
            <person name="Kellner H."/>
        </authorList>
    </citation>
    <scope>NUCLEOTIDE SEQUENCE [LARGE SCALE GENOMIC DNA]</scope>
    <source>
        <strain evidence="12 13">DSM 108281</strain>
    </source>
</reference>
<keyword evidence="11" id="KW-1133">Transmembrane helix</keyword>
<dbReference type="SUPFAM" id="SSF48264">
    <property type="entry name" value="Cytochrome P450"/>
    <property type="match status" value="1"/>
</dbReference>
<accession>A0A4S4LXB7</accession>
<name>A0A4S4LXB7_9AGAM</name>
<feature type="binding site" description="axial binding residue" evidence="9">
    <location>
        <position position="609"/>
    </location>
    <ligand>
        <name>heme</name>
        <dbReference type="ChEBI" id="CHEBI:30413"/>
    </ligand>
    <ligandPart>
        <name>Fe</name>
        <dbReference type="ChEBI" id="CHEBI:18248"/>
    </ligandPart>
</feature>
<dbReference type="CDD" id="cd11065">
    <property type="entry name" value="CYP64-like"/>
    <property type="match status" value="1"/>
</dbReference>